<dbReference type="Gene3D" id="2.40.110.10">
    <property type="entry name" value="Butyryl-CoA Dehydrogenase, subunit A, domain 2"/>
    <property type="match status" value="1"/>
</dbReference>
<evidence type="ECO:0000259" key="11">
    <source>
        <dbReference type="Pfam" id="PF02771"/>
    </source>
</evidence>
<dbReference type="OrthoDB" id="5510711at2"/>
<evidence type="ECO:0000259" key="10">
    <source>
        <dbReference type="Pfam" id="PF02770"/>
    </source>
</evidence>
<dbReference type="FunFam" id="1.20.140.10:FF:000001">
    <property type="entry name" value="Acyl-CoA dehydrogenase"/>
    <property type="match status" value="1"/>
</dbReference>
<dbReference type="InterPro" id="IPR052547">
    <property type="entry name" value="Mito_Isobutyryl-CoADH"/>
</dbReference>
<accession>A0A1I3YFV5</accession>
<dbReference type="PROSITE" id="PS00072">
    <property type="entry name" value="ACYL_COA_DH_1"/>
    <property type="match status" value="1"/>
</dbReference>
<dbReference type="SUPFAM" id="SSF47203">
    <property type="entry name" value="Acyl-CoA dehydrogenase C-terminal domain-like"/>
    <property type="match status" value="1"/>
</dbReference>
<dbReference type="STRING" id="1123062.SAMN02745775_1011265"/>
<dbReference type="GO" id="GO:0050660">
    <property type="term" value="F:flavin adenine dinucleotide binding"/>
    <property type="evidence" value="ECO:0007669"/>
    <property type="project" value="InterPro"/>
</dbReference>
<comment type="similarity">
    <text evidence="3 8">Belongs to the acyl-CoA dehydrogenase family.</text>
</comment>
<feature type="domain" description="Acyl-CoA dehydrogenase/oxidase N-terminal" evidence="11">
    <location>
        <begin position="10"/>
        <end position="117"/>
    </location>
</feature>
<evidence type="ECO:0000256" key="3">
    <source>
        <dbReference type="ARBA" id="ARBA00009347"/>
    </source>
</evidence>
<name>A0A1I3YFV5_9PROT</name>
<dbReference type="SUPFAM" id="SSF56645">
    <property type="entry name" value="Acyl-CoA dehydrogenase NM domain-like"/>
    <property type="match status" value="1"/>
</dbReference>
<dbReference type="Pfam" id="PF00441">
    <property type="entry name" value="Acyl-CoA_dh_1"/>
    <property type="match status" value="1"/>
</dbReference>
<evidence type="ECO:0000256" key="8">
    <source>
        <dbReference type="RuleBase" id="RU362125"/>
    </source>
</evidence>
<dbReference type="InterPro" id="IPR013786">
    <property type="entry name" value="AcylCoA_DH/ox_N"/>
</dbReference>
<dbReference type="AlphaFoldDB" id="A0A1I3YFV5"/>
<keyword evidence="4" id="KW-0101">Branched-chain amino acid catabolism</keyword>
<evidence type="ECO:0000256" key="4">
    <source>
        <dbReference type="ARBA" id="ARBA00022456"/>
    </source>
</evidence>
<dbReference type="Proteomes" id="UP000199473">
    <property type="component" value="Unassembled WGS sequence"/>
</dbReference>
<organism evidence="12 13">
    <name type="scientific">Falsiroseomonas stagni DSM 19981</name>
    <dbReference type="NCBI Taxonomy" id="1123062"/>
    <lineage>
        <taxon>Bacteria</taxon>
        <taxon>Pseudomonadati</taxon>
        <taxon>Pseudomonadota</taxon>
        <taxon>Alphaproteobacteria</taxon>
        <taxon>Acetobacterales</taxon>
        <taxon>Roseomonadaceae</taxon>
        <taxon>Falsiroseomonas</taxon>
    </lineage>
</organism>
<evidence type="ECO:0000313" key="13">
    <source>
        <dbReference type="Proteomes" id="UP000199473"/>
    </source>
</evidence>
<dbReference type="PANTHER" id="PTHR43831:SF1">
    <property type="entry name" value="ISOBUTYRYL-COA DEHYDROGENASE, MITOCHONDRIAL"/>
    <property type="match status" value="1"/>
</dbReference>
<evidence type="ECO:0000259" key="9">
    <source>
        <dbReference type="Pfam" id="PF00441"/>
    </source>
</evidence>
<dbReference type="PIRSF" id="PIRSF016578">
    <property type="entry name" value="HsaA"/>
    <property type="match status" value="1"/>
</dbReference>
<comment type="pathway">
    <text evidence="2">Amino-acid degradation; L-valine degradation.</text>
</comment>
<evidence type="ECO:0000256" key="7">
    <source>
        <dbReference type="ARBA" id="ARBA00023002"/>
    </source>
</evidence>
<dbReference type="InterPro" id="IPR036250">
    <property type="entry name" value="AcylCo_DH-like_C"/>
</dbReference>
<evidence type="ECO:0000256" key="5">
    <source>
        <dbReference type="ARBA" id="ARBA00022630"/>
    </source>
</evidence>
<evidence type="ECO:0000256" key="6">
    <source>
        <dbReference type="ARBA" id="ARBA00022827"/>
    </source>
</evidence>
<dbReference type="InterPro" id="IPR037069">
    <property type="entry name" value="AcylCoA_DH/ox_N_sf"/>
</dbReference>
<dbReference type="InterPro" id="IPR006091">
    <property type="entry name" value="Acyl-CoA_Oxase/DH_mid-dom"/>
</dbReference>
<dbReference type="FunFam" id="2.40.110.10:FF:000001">
    <property type="entry name" value="Acyl-CoA dehydrogenase, mitochondrial"/>
    <property type="match status" value="1"/>
</dbReference>
<keyword evidence="6 8" id="KW-0274">FAD</keyword>
<dbReference type="InterPro" id="IPR046373">
    <property type="entry name" value="Acyl-CoA_Oxase/DH_mid-dom_sf"/>
</dbReference>
<dbReference type="EMBL" id="FOSQ01000001">
    <property type="protein sequence ID" value="SFK30633.1"/>
    <property type="molecule type" value="Genomic_DNA"/>
</dbReference>
<dbReference type="InterPro" id="IPR006089">
    <property type="entry name" value="Acyl-CoA_DH_CS"/>
</dbReference>
<evidence type="ECO:0000313" key="12">
    <source>
        <dbReference type="EMBL" id="SFK30633.1"/>
    </source>
</evidence>
<comment type="cofactor">
    <cofactor evidence="1 8">
        <name>FAD</name>
        <dbReference type="ChEBI" id="CHEBI:57692"/>
    </cofactor>
</comment>
<dbReference type="PROSITE" id="PS00073">
    <property type="entry name" value="ACYL_COA_DH_2"/>
    <property type="match status" value="1"/>
</dbReference>
<keyword evidence="13" id="KW-1185">Reference proteome</keyword>
<dbReference type="Gene3D" id="1.20.140.10">
    <property type="entry name" value="Butyryl-CoA Dehydrogenase, subunit A, domain 3"/>
    <property type="match status" value="1"/>
</dbReference>
<feature type="domain" description="Acyl-CoA oxidase/dehydrogenase middle" evidence="10">
    <location>
        <begin position="125"/>
        <end position="218"/>
    </location>
</feature>
<dbReference type="Pfam" id="PF02770">
    <property type="entry name" value="Acyl-CoA_dh_M"/>
    <property type="match status" value="1"/>
</dbReference>
<dbReference type="InterPro" id="IPR009075">
    <property type="entry name" value="AcylCo_DH/oxidase_C"/>
</dbReference>
<evidence type="ECO:0000256" key="2">
    <source>
        <dbReference type="ARBA" id="ARBA00005109"/>
    </source>
</evidence>
<reference evidence="12 13" key="1">
    <citation type="submission" date="2016-10" db="EMBL/GenBank/DDBJ databases">
        <authorList>
            <person name="de Groot N.N."/>
        </authorList>
    </citation>
    <scope>NUCLEOTIDE SEQUENCE [LARGE SCALE GENOMIC DNA]</scope>
    <source>
        <strain evidence="12 13">DSM 19981</strain>
    </source>
</reference>
<dbReference type="GO" id="GO:0003995">
    <property type="term" value="F:acyl-CoA dehydrogenase activity"/>
    <property type="evidence" value="ECO:0007669"/>
    <property type="project" value="InterPro"/>
</dbReference>
<keyword evidence="7 8" id="KW-0560">Oxidoreductase</keyword>
<keyword evidence="5 8" id="KW-0285">Flavoprotein</keyword>
<feature type="domain" description="Acyl-CoA dehydrogenase/oxidase C-terminal" evidence="9">
    <location>
        <begin position="230"/>
        <end position="380"/>
    </location>
</feature>
<dbReference type="Gene3D" id="1.10.540.10">
    <property type="entry name" value="Acyl-CoA dehydrogenase/oxidase, N-terminal domain"/>
    <property type="match status" value="1"/>
</dbReference>
<protein>
    <recommendedName>
        <fullName evidence="14">Acyl-CoA dehydrogenase</fullName>
    </recommendedName>
</protein>
<evidence type="ECO:0000256" key="1">
    <source>
        <dbReference type="ARBA" id="ARBA00001974"/>
    </source>
</evidence>
<dbReference type="RefSeq" id="WP_092956943.1">
    <property type="nucleotide sequence ID" value="NZ_FOSQ01000001.1"/>
</dbReference>
<dbReference type="PANTHER" id="PTHR43831">
    <property type="entry name" value="ISOBUTYRYL-COA DEHYDROGENASE"/>
    <property type="match status" value="1"/>
</dbReference>
<dbReference type="GO" id="GO:0009083">
    <property type="term" value="P:branched-chain amino acid catabolic process"/>
    <property type="evidence" value="ECO:0007669"/>
    <property type="project" value="UniProtKB-KW"/>
</dbReference>
<sequence length="382" mass="41153">MSDTLFDLPEATRELRDTALAFAAERLAPHALEWDEKRHFPVDVMREAAALGMATLYVREESGGAGLTRLDAAVVFEALATGCPTISAFLSIHNMVAWMIDRYGSDAQRADWLPSLIPMDRIASYCLTEPAAGSDAAALATRAVRDNQGYVLNGTKQFISGAGVSDLYLVMARTGGAGAGGVSAFLVPKDVPGLSFGANEKKMGWNAQPTRQVILEDVRLPAEALLGEEGQGFRYAMSGLDGGRLNIAACSIGGAQAAIDKALAYVRERRAFGQEIARFQATQFRLADMVTELEAARTLMWRACAKLDSGAPDATAFCAMAKRFATDTGFRVADEALQLLGGYGYLADYGIEKIVRDLRVHRILEGTNEVMRLIIARGMLGK</sequence>
<evidence type="ECO:0008006" key="14">
    <source>
        <dbReference type="Google" id="ProtNLM"/>
    </source>
</evidence>
<dbReference type="Pfam" id="PF02771">
    <property type="entry name" value="Acyl-CoA_dh_N"/>
    <property type="match status" value="1"/>
</dbReference>
<proteinExistence type="inferred from homology"/>
<dbReference type="InterPro" id="IPR009100">
    <property type="entry name" value="AcylCoA_DH/oxidase_NM_dom_sf"/>
</dbReference>
<gene>
    <name evidence="12" type="ORF">SAMN02745775_1011265</name>
</gene>